<evidence type="ECO:0000256" key="6">
    <source>
        <dbReference type="ARBA" id="ARBA00023136"/>
    </source>
</evidence>
<name>A0A0C9PRT3_9HYME</name>
<dbReference type="GO" id="GO:0005737">
    <property type="term" value="C:cytoplasm"/>
    <property type="evidence" value="ECO:0007669"/>
    <property type="project" value="TreeGrafter"/>
</dbReference>
<dbReference type="RefSeq" id="XP_011314229.1">
    <property type="nucleotide sequence ID" value="XM_011315927.1"/>
</dbReference>
<keyword evidence="12" id="KW-1185">Reference proteome</keyword>
<evidence type="ECO:0000256" key="2">
    <source>
        <dbReference type="ARBA" id="ARBA00010532"/>
    </source>
</evidence>
<feature type="transmembrane region" description="Helical" evidence="8">
    <location>
        <begin position="63"/>
        <end position="85"/>
    </location>
</feature>
<reference evidence="10" key="1">
    <citation type="submission" date="2015-01" db="EMBL/GenBank/DDBJ databases">
        <title>Transcriptome Assembly of Fopius arisanus.</title>
        <authorList>
            <person name="Geib S."/>
        </authorList>
    </citation>
    <scope>NUCLEOTIDE SEQUENCE</scope>
</reference>
<dbReference type="Proteomes" id="UP000694866">
    <property type="component" value="Unplaced"/>
</dbReference>
<dbReference type="KEGG" id="fas:105273473"/>
<dbReference type="InterPro" id="IPR002159">
    <property type="entry name" value="CD36_fam"/>
</dbReference>
<gene>
    <name evidence="10" type="primary">SCARB1_1</name>
    <name evidence="13" type="synonym">dsb</name>
    <name evidence="9" type="synonym">SCARB1_4</name>
    <name evidence="11" type="synonym">SCARB1_5</name>
    <name evidence="10" type="ORF">g.32907</name>
    <name evidence="9" type="ORF">g.32910</name>
    <name evidence="11" type="ORF">g.32914</name>
</gene>
<comment type="similarity">
    <text evidence="2">Belongs to the CD36 family.</text>
</comment>
<evidence type="ECO:0000256" key="4">
    <source>
        <dbReference type="ARBA" id="ARBA00022692"/>
    </source>
</evidence>
<keyword evidence="6 8" id="KW-0472">Membrane</keyword>
<evidence type="ECO:0000313" key="11">
    <source>
        <dbReference type="EMBL" id="JAG73846.1"/>
    </source>
</evidence>
<dbReference type="GeneID" id="105273473"/>
<dbReference type="AlphaFoldDB" id="A0A0C9PRT3"/>
<evidence type="ECO:0000256" key="7">
    <source>
        <dbReference type="ARBA" id="ARBA00023180"/>
    </source>
</evidence>
<dbReference type="PANTHER" id="PTHR11923">
    <property type="entry name" value="SCAVENGER RECEPTOR CLASS B TYPE-1 SR-B1"/>
    <property type="match status" value="1"/>
</dbReference>
<dbReference type="PRINTS" id="PR01609">
    <property type="entry name" value="CD36FAMILY"/>
</dbReference>
<organism evidence="10">
    <name type="scientific">Fopius arisanus</name>
    <dbReference type="NCBI Taxonomy" id="64838"/>
    <lineage>
        <taxon>Eukaryota</taxon>
        <taxon>Metazoa</taxon>
        <taxon>Ecdysozoa</taxon>
        <taxon>Arthropoda</taxon>
        <taxon>Hexapoda</taxon>
        <taxon>Insecta</taxon>
        <taxon>Pterygota</taxon>
        <taxon>Neoptera</taxon>
        <taxon>Endopterygota</taxon>
        <taxon>Hymenoptera</taxon>
        <taxon>Apocrita</taxon>
        <taxon>Ichneumonoidea</taxon>
        <taxon>Braconidae</taxon>
        <taxon>Opiinae</taxon>
        <taxon>Fopius</taxon>
    </lineage>
</organism>
<comment type="subcellular location">
    <subcellularLocation>
        <location evidence="1">Cell membrane</location>
    </subcellularLocation>
</comment>
<keyword evidence="7" id="KW-0325">Glycoprotein</keyword>
<sequence>MKFMSQLFGGGSPKKMGRQYMKVGRNALFGIRSKDDGEMCPDRVPRPINVIISKKGKFRHSRIAAILFGILALAIGIILSSIPWVDYVILRQLRLWNGSLSFQYWQKPGVVRLTKVYIFNVTNVDNFLNLQEKPKLQEVGPFVYKEDMEKVNIVFHNNGTVSYQHKKILNFVPELSKDGDLRVIVPNIPLLTLTTQSRSLHSVINMGLSMFISGMNQKPFVPVTAQELVFGYDDPLVTLAHRFFPKARRPMSQMGLLLGRNGTLNEVSTIFTGHTDMKEFGLINRLNGLDRLPFWSEEPCNSISASEGSFFPPRDSTGEDVVHVYDKDLCRILPLQYRGPVEKAGISADLYTPTDDVFDPPSAKTPDNECFCPDDPKSCPPKGLQDISPCQYSAPVYLSFPHFYKADPQLLDAVEGLKPLPELHETFFKIQPKLGVPVEGKVRVQLNLKVENQPAIKAVANFPDIVFPIMWLEEGIDELTPSIRRWVYLSTTFADTAVPCITYGLILVGIVVITTVLVKSYNNVIPTHEAIELGKRTIRRGSTFIVNGQNRVMVVKESYILLNHNAEDALPMIDV</sequence>
<dbReference type="PANTHER" id="PTHR11923:SF88">
    <property type="entry name" value="DEBRIS BUSTER, ISOFORM D"/>
    <property type="match status" value="1"/>
</dbReference>
<protein>
    <submittedName>
        <fullName evidence="10">SCARB1_1 protein</fullName>
    </submittedName>
    <submittedName>
        <fullName evidence="9">SCARB1_4 protein</fullName>
    </submittedName>
    <submittedName>
        <fullName evidence="11">SCARB1_5 protein</fullName>
    </submittedName>
    <submittedName>
        <fullName evidence="13">Scavenger receptor class B member 1</fullName>
    </submittedName>
</protein>
<dbReference type="GO" id="GO:0005044">
    <property type="term" value="F:scavenger receptor activity"/>
    <property type="evidence" value="ECO:0007669"/>
    <property type="project" value="TreeGrafter"/>
</dbReference>
<dbReference type="EMBL" id="GBYB01004078">
    <property type="protein sequence ID" value="JAG73845.1"/>
    <property type="molecule type" value="Transcribed_RNA"/>
</dbReference>
<keyword evidence="4 8" id="KW-0812">Transmembrane</keyword>
<evidence type="ECO:0000313" key="13">
    <source>
        <dbReference type="RefSeq" id="XP_011314229.1"/>
    </source>
</evidence>
<dbReference type="EMBL" id="GBYB01004077">
    <property type="protein sequence ID" value="JAG73844.1"/>
    <property type="molecule type" value="Transcribed_RNA"/>
</dbReference>
<dbReference type="EMBL" id="GBYB01004079">
    <property type="protein sequence ID" value="JAG73846.1"/>
    <property type="molecule type" value="Transcribed_RNA"/>
</dbReference>
<proteinExistence type="inferred from homology"/>
<reference evidence="13" key="2">
    <citation type="submission" date="2025-04" db="UniProtKB">
        <authorList>
            <consortium name="RefSeq"/>
        </authorList>
    </citation>
    <scope>IDENTIFICATION</scope>
    <source>
        <strain evidence="13">USDA-PBARC FA_bdor</strain>
        <tissue evidence="13">Whole organism</tissue>
    </source>
</reference>
<evidence type="ECO:0000256" key="5">
    <source>
        <dbReference type="ARBA" id="ARBA00022989"/>
    </source>
</evidence>
<dbReference type="OrthoDB" id="18585at2759"/>
<keyword evidence="13" id="KW-0675">Receptor</keyword>
<evidence type="ECO:0000256" key="3">
    <source>
        <dbReference type="ARBA" id="ARBA00022475"/>
    </source>
</evidence>
<accession>A0A9R1TRZ4</accession>
<evidence type="ECO:0000313" key="9">
    <source>
        <dbReference type="EMBL" id="JAG73844.1"/>
    </source>
</evidence>
<dbReference type="Pfam" id="PF01130">
    <property type="entry name" value="CD36"/>
    <property type="match status" value="1"/>
</dbReference>
<dbReference type="GO" id="GO:0005886">
    <property type="term" value="C:plasma membrane"/>
    <property type="evidence" value="ECO:0007669"/>
    <property type="project" value="UniProtKB-SubCell"/>
</dbReference>
<evidence type="ECO:0000313" key="12">
    <source>
        <dbReference type="Proteomes" id="UP000694866"/>
    </source>
</evidence>
<evidence type="ECO:0000313" key="10">
    <source>
        <dbReference type="EMBL" id="JAG73845.1"/>
    </source>
</evidence>
<evidence type="ECO:0000256" key="8">
    <source>
        <dbReference type="SAM" id="Phobius"/>
    </source>
</evidence>
<accession>A0A0C9PRT3</accession>
<feature type="transmembrane region" description="Helical" evidence="8">
    <location>
        <begin position="501"/>
        <end position="518"/>
    </location>
</feature>
<dbReference type="CTD" id="38252"/>
<keyword evidence="5 8" id="KW-1133">Transmembrane helix</keyword>
<keyword evidence="3" id="KW-1003">Cell membrane</keyword>
<evidence type="ECO:0000256" key="1">
    <source>
        <dbReference type="ARBA" id="ARBA00004236"/>
    </source>
</evidence>